<dbReference type="InterPro" id="IPR000719">
    <property type="entry name" value="Prot_kinase_dom"/>
</dbReference>
<dbReference type="GO" id="GO:0004672">
    <property type="term" value="F:protein kinase activity"/>
    <property type="evidence" value="ECO:0007669"/>
    <property type="project" value="InterPro"/>
</dbReference>
<organism evidence="4 5">
    <name type="scientific">Anaeramoeba ignava</name>
    <name type="common">Anaerobic marine amoeba</name>
    <dbReference type="NCBI Taxonomy" id="1746090"/>
    <lineage>
        <taxon>Eukaryota</taxon>
        <taxon>Metamonada</taxon>
        <taxon>Anaeramoebidae</taxon>
        <taxon>Anaeramoeba</taxon>
    </lineage>
</organism>
<dbReference type="OrthoDB" id="5979581at2759"/>
<name>A0A9Q0L9R4_ANAIG</name>
<comment type="caution">
    <text evidence="4">The sequence shown here is derived from an EMBL/GenBank/DDBJ whole genome shotgun (WGS) entry which is preliminary data.</text>
</comment>
<dbReference type="PANTHER" id="PTHR11909">
    <property type="entry name" value="CASEIN KINASE-RELATED"/>
    <property type="match status" value="1"/>
</dbReference>
<evidence type="ECO:0000259" key="3">
    <source>
        <dbReference type="PROSITE" id="PS50011"/>
    </source>
</evidence>
<proteinExistence type="predicted"/>
<keyword evidence="4" id="KW-0418">Kinase</keyword>
<dbReference type="SUPFAM" id="SSF56112">
    <property type="entry name" value="Protein kinase-like (PK-like)"/>
    <property type="match status" value="1"/>
</dbReference>
<dbReference type="PROSITE" id="PS00107">
    <property type="entry name" value="PROTEIN_KINASE_ATP"/>
    <property type="match status" value="1"/>
</dbReference>
<gene>
    <name evidence="4" type="ORF">M0811_11951</name>
</gene>
<accession>A0A9Q0L9R4</accession>
<keyword evidence="1" id="KW-0067">ATP-binding</keyword>
<sequence length="335" mass="39059">MINSVVNQRWKLVKSIGKGGYGEIFAAQDLHSDRKVAVKIENNKHKRQALKMEKTVLARFKNSPYAPDYIEFGKLADSHYLVMELLGSNFSNLRRNEPNGVFSLPTTLNLAIHMVGAIEDLHATGFIHRDIQPGNFAIRKPNHKESKCPHCVLFDYGLARRHLNEDKKPRRPRSRAGFRGTTKFASLQAHLSKEQSRRDDLWSLLFTLIEFLTRKLPWKNVKEKEKIIELKKEYSSEKLVATLPHEFASFIQHLNSLNYESMPNYSLLKDLMRGCLKRYKISEKFSPDWQISADDKKKLPYFFDNTEESTNQPVQNQNLEKDEKKKKKKKDKKKK</sequence>
<keyword evidence="1" id="KW-0547">Nucleotide-binding</keyword>
<protein>
    <submittedName>
        <fullName evidence="4">Tau-tubulin kinase 1</fullName>
    </submittedName>
</protein>
<feature type="compositionally biased region" description="Basic residues" evidence="2">
    <location>
        <begin position="324"/>
        <end position="335"/>
    </location>
</feature>
<evidence type="ECO:0000256" key="1">
    <source>
        <dbReference type="PROSITE-ProRule" id="PRU10141"/>
    </source>
</evidence>
<dbReference type="OMA" id="HIRRETC"/>
<feature type="region of interest" description="Disordered" evidence="2">
    <location>
        <begin position="305"/>
        <end position="335"/>
    </location>
</feature>
<dbReference type="GO" id="GO:0005524">
    <property type="term" value="F:ATP binding"/>
    <property type="evidence" value="ECO:0007669"/>
    <property type="project" value="UniProtKB-UniRule"/>
</dbReference>
<feature type="compositionally biased region" description="Polar residues" evidence="2">
    <location>
        <begin position="308"/>
        <end position="318"/>
    </location>
</feature>
<feature type="binding site" evidence="1">
    <location>
        <position position="39"/>
    </location>
    <ligand>
        <name>ATP</name>
        <dbReference type="ChEBI" id="CHEBI:30616"/>
    </ligand>
</feature>
<dbReference type="Pfam" id="PF00069">
    <property type="entry name" value="Pkinase"/>
    <property type="match status" value="1"/>
</dbReference>
<dbReference type="AlphaFoldDB" id="A0A9Q0L9R4"/>
<evidence type="ECO:0000313" key="5">
    <source>
        <dbReference type="Proteomes" id="UP001149090"/>
    </source>
</evidence>
<dbReference type="PROSITE" id="PS50011">
    <property type="entry name" value="PROTEIN_KINASE_DOM"/>
    <property type="match status" value="1"/>
</dbReference>
<keyword evidence="5" id="KW-1185">Reference proteome</keyword>
<dbReference type="Gene3D" id="1.10.510.10">
    <property type="entry name" value="Transferase(Phosphotransferase) domain 1"/>
    <property type="match status" value="1"/>
</dbReference>
<evidence type="ECO:0000313" key="4">
    <source>
        <dbReference type="EMBL" id="KAJ5069051.1"/>
    </source>
</evidence>
<dbReference type="Proteomes" id="UP001149090">
    <property type="component" value="Unassembled WGS sequence"/>
</dbReference>
<dbReference type="InterPro" id="IPR050235">
    <property type="entry name" value="CK1_Ser-Thr_kinase"/>
</dbReference>
<dbReference type="InterPro" id="IPR017441">
    <property type="entry name" value="Protein_kinase_ATP_BS"/>
</dbReference>
<dbReference type="InterPro" id="IPR011009">
    <property type="entry name" value="Kinase-like_dom_sf"/>
</dbReference>
<reference evidence="4" key="1">
    <citation type="submission" date="2022-10" db="EMBL/GenBank/DDBJ databases">
        <title>Novel sulphate-reducing endosymbionts in the free-living metamonad Anaeramoeba.</title>
        <authorList>
            <person name="Jerlstrom-Hultqvist J."/>
            <person name="Cepicka I."/>
            <person name="Gallot-Lavallee L."/>
            <person name="Salas-Leiva D."/>
            <person name="Curtis B.A."/>
            <person name="Zahonova K."/>
            <person name="Pipaliya S."/>
            <person name="Dacks J."/>
            <person name="Roger A.J."/>
        </authorList>
    </citation>
    <scope>NUCLEOTIDE SEQUENCE</scope>
    <source>
        <strain evidence="4">BMAN</strain>
    </source>
</reference>
<dbReference type="EMBL" id="JAPDFW010000109">
    <property type="protein sequence ID" value="KAJ5069051.1"/>
    <property type="molecule type" value="Genomic_DNA"/>
</dbReference>
<evidence type="ECO:0000256" key="2">
    <source>
        <dbReference type="SAM" id="MobiDB-lite"/>
    </source>
</evidence>
<keyword evidence="4" id="KW-0808">Transferase</keyword>
<feature type="domain" description="Protein kinase" evidence="3">
    <location>
        <begin position="10"/>
        <end position="302"/>
    </location>
</feature>